<dbReference type="InterPro" id="IPR016162">
    <property type="entry name" value="Ald_DH_N"/>
</dbReference>
<dbReference type="InterPro" id="IPR016163">
    <property type="entry name" value="Ald_DH_C"/>
</dbReference>
<evidence type="ECO:0000256" key="4">
    <source>
        <dbReference type="ARBA" id="ARBA00049194"/>
    </source>
</evidence>
<gene>
    <name evidence="8" type="ORF">LWF01_16320</name>
</gene>
<dbReference type="EMBL" id="CP090958">
    <property type="protein sequence ID" value="WGW11636.1"/>
    <property type="molecule type" value="Genomic_DNA"/>
</dbReference>
<evidence type="ECO:0000259" key="7">
    <source>
        <dbReference type="Pfam" id="PF00171"/>
    </source>
</evidence>
<keyword evidence="2 6" id="KW-0560">Oxidoreductase</keyword>
<dbReference type="PROSITE" id="PS00687">
    <property type="entry name" value="ALDEHYDE_DEHYDR_GLU"/>
    <property type="match status" value="1"/>
</dbReference>
<dbReference type="PROSITE" id="PS00070">
    <property type="entry name" value="ALDEHYDE_DEHYDR_CYS"/>
    <property type="match status" value="1"/>
</dbReference>
<dbReference type="RefSeq" id="WP_349638426.1">
    <property type="nucleotide sequence ID" value="NZ_CP090958.1"/>
</dbReference>
<dbReference type="Pfam" id="PF00171">
    <property type="entry name" value="Aldedh"/>
    <property type="match status" value="1"/>
</dbReference>
<name>A0ABY8QTR1_9MICO</name>
<dbReference type="InterPro" id="IPR015590">
    <property type="entry name" value="Aldehyde_DH_dom"/>
</dbReference>
<dbReference type="SUPFAM" id="SSF53720">
    <property type="entry name" value="ALDH-like"/>
    <property type="match status" value="1"/>
</dbReference>
<evidence type="ECO:0000256" key="5">
    <source>
        <dbReference type="PROSITE-ProRule" id="PRU10007"/>
    </source>
</evidence>
<dbReference type="InterPro" id="IPR016161">
    <property type="entry name" value="Ald_DH/histidinol_DH"/>
</dbReference>
<accession>A0ABY8QTR1</accession>
<protein>
    <recommendedName>
        <fullName evidence="3">aldehyde dehydrogenase (NAD(+))</fullName>
        <ecNumber evidence="3">1.2.1.3</ecNumber>
    </recommendedName>
</protein>
<reference evidence="8 9" key="1">
    <citation type="submission" date="2023-05" db="EMBL/GenBank/DDBJ databases">
        <title>Lithophilousrod everest ZFBP1038 complete genpme.</title>
        <authorList>
            <person name="Tian M."/>
        </authorList>
    </citation>
    <scope>NUCLEOTIDE SEQUENCE [LARGE SCALE GENOMIC DNA]</scope>
    <source>
        <strain evidence="8 9">ZFBP1038</strain>
    </source>
</reference>
<keyword evidence="9" id="KW-1185">Reference proteome</keyword>
<evidence type="ECO:0000256" key="1">
    <source>
        <dbReference type="ARBA" id="ARBA00009986"/>
    </source>
</evidence>
<dbReference type="PANTHER" id="PTHR42804:SF1">
    <property type="entry name" value="ALDEHYDE DEHYDROGENASE-RELATED"/>
    <property type="match status" value="1"/>
</dbReference>
<dbReference type="InterPro" id="IPR016160">
    <property type="entry name" value="Ald_DH_CS_CYS"/>
</dbReference>
<dbReference type="Proteomes" id="UP001209083">
    <property type="component" value="Chromosome"/>
</dbReference>
<evidence type="ECO:0000256" key="2">
    <source>
        <dbReference type="ARBA" id="ARBA00023002"/>
    </source>
</evidence>
<dbReference type="Gene3D" id="3.40.309.10">
    <property type="entry name" value="Aldehyde Dehydrogenase, Chain A, domain 2"/>
    <property type="match status" value="1"/>
</dbReference>
<comment type="catalytic activity">
    <reaction evidence="4">
        <text>an aldehyde + NAD(+) + H2O = a carboxylate + NADH + 2 H(+)</text>
        <dbReference type="Rhea" id="RHEA:16185"/>
        <dbReference type="ChEBI" id="CHEBI:15377"/>
        <dbReference type="ChEBI" id="CHEBI:15378"/>
        <dbReference type="ChEBI" id="CHEBI:17478"/>
        <dbReference type="ChEBI" id="CHEBI:29067"/>
        <dbReference type="ChEBI" id="CHEBI:57540"/>
        <dbReference type="ChEBI" id="CHEBI:57945"/>
        <dbReference type="EC" id="1.2.1.3"/>
    </reaction>
</comment>
<dbReference type="PANTHER" id="PTHR42804">
    <property type="entry name" value="ALDEHYDE DEHYDROGENASE"/>
    <property type="match status" value="1"/>
</dbReference>
<feature type="active site" evidence="5">
    <location>
        <position position="253"/>
    </location>
</feature>
<proteinExistence type="inferred from homology"/>
<dbReference type="InterPro" id="IPR029510">
    <property type="entry name" value="Ald_DH_CS_GLU"/>
</dbReference>
<comment type="similarity">
    <text evidence="1 6">Belongs to the aldehyde dehydrogenase family.</text>
</comment>
<evidence type="ECO:0000313" key="9">
    <source>
        <dbReference type="Proteomes" id="UP001209083"/>
    </source>
</evidence>
<evidence type="ECO:0000256" key="3">
    <source>
        <dbReference type="ARBA" id="ARBA00024226"/>
    </source>
</evidence>
<feature type="domain" description="Aldehyde dehydrogenase" evidence="7">
    <location>
        <begin position="17"/>
        <end position="480"/>
    </location>
</feature>
<dbReference type="EC" id="1.2.1.3" evidence="3"/>
<sequence>MTEILSDHLLNYIDGAWKASQSARVFRDVNPADVHDVIGEFADSTRDDAVAAVEAAVAGQPGWDRIGPVARGDVLFDVAEVFASRIEEFAVAVSREQGKSLNEARGEAKRALDILRFTAGEGRRLNGSTLPAEQSRVIAMTWRKPIGVVGLITPWNFPLAIPMWKVAPALLSGCAAVLKPSPLTPWTSALLAQAFIDGGVPGGVLNLVQGDREAGEAIVAHPEVRGISFTGSLPVGLAIQQAVAPRLARTQLELGGKNAAIVLADADLDLAADAIVHGAFGQAGQRCSATSRVVVDRSVREDLIERLIQRAGQLRVGRPDDARTGLGPVVNQERLDACLQAIDQAAADGGRIRVGGHRVQDGLPDGYYVAATVISDVAADSELAQEEVFGPVLAVIDADGFDDAMRISNSVKYGMSGTIFTENRAHVFDALDRFEAGMLHVNRPGVGAWPHMPHMGAKLSQYGAPECSPEVWEFYLEWRSACIAFPEQ</sequence>
<dbReference type="Gene3D" id="3.40.605.10">
    <property type="entry name" value="Aldehyde Dehydrogenase, Chain A, domain 1"/>
    <property type="match status" value="1"/>
</dbReference>
<evidence type="ECO:0000313" key="8">
    <source>
        <dbReference type="EMBL" id="WGW11636.1"/>
    </source>
</evidence>
<evidence type="ECO:0000256" key="6">
    <source>
        <dbReference type="RuleBase" id="RU003345"/>
    </source>
</evidence>
<organism evidence="8 9">
    <name type="scientific">Saxibacter everestensis</name>
    <dbReference type="NCBI Taxonomy" id="2909229"/>
    <lineage>
        <taxon>Bacteria</taxon>
        <taxon>Bacillati</taxon>
        <taxon>Actinomycetota</taxon>
        <taxon>Actinomycetes</taxon>
        <taxon>Micrococcales</taxon>
        <taxon>Brevibacteriaceae</taxon>
        <taxon>Saxibacter</taxon>
    </lineage>
</organism>